<dbReference type="eggNOG" id="ENOG5032C4X">
    <property type="taxonomic scope" value="Bacteria"/>
</dbReference>
<dbReference type="KEGG" id="taz:TREAZ_1036"/>
<name>F5Y7P2_LEAAZ</name>
<keyword evidence="2" id="KW-1185">Reference proteome</keyword>
<dbReference type="RefSeq" id="WP_015710952.1">
    <property type="nucleotide sequence ID" value="NC_015577.1"/>
</dbReference>
<reference evidence="1 2" key="2">
    <citation type="journal article" date="2011" name="ISME J.">
        <title>RNA-seq reveals cooperative metabolic interactions between two termite-gut spirochete species in co-culture.</title>
        <authorList>
            <person name="Rosenthal A.Z."/>
            <person name="Matson E.G."/>
            <person name="Eldar A."/>
            <person name="Leadbetter J.R."/>
        </authorList>
    </citation>
    <scope>NUCLEOTIDE SEQUENCE [LARGE SCALE GENOMIC DNA]</scope>
    <source>
        <strain evidence="2">ATCC BAA-888 / DSM 13862 / ZAS-9</strain>
    </source>
</reference>
<dbReference type="Proteomes" id="UP000009222">
    <property type="component" value="Chromosome"/>
</dbReference>
<reference evidence="2" key="1">
    <citation type="submission" date="2009-12" db="EMBL/GenBank/DDBJ databases">
        <title>Complete sequence of Treponema azotonutricium strain ZAS-9.</title>
        <authorList>
            <person name="Tetu S.G."/>
            <person name="Matson E."/>
            <person name="Ren Q."/>
            <person name="Seshadri R."/>
            <person name="Elbourne L."/>
            <person name="Hassan K.A."/>
            <person name="Durkin A."/>
            <person name="Radune D."/>
            <person name="Mohamoud Y."/>
            <person name="Shay R."/>
            <person name="Jin S."/>
            <person name="Zhang X."/>
            <person name="Lucey K."/>
            <person name="Ballor N.R."/>
            <person name="Ottesen E."/>
            <person name="Rosenthal R."/>
            <person name="Allen A."/>
            <person name="Leadbetter J.R."/>
            <person name="Paulsen I.T."/>
        </authorList>
    </citation>
    <scope>NUCLEOTIDE SEQUENCE [LARGE SCALE GENOMIC DNA]</scope>
    <source>
        <strain evidence="2">ATCC BAA-888 / DSM 13862 / ZAS-9</strain>
    </source>
</reference>
<dbReference type="HOGENOM" id="CLU_1539356_0_0_12"/>
<dbReference type="OrthoDB" id="359727at2"/>
<dbReference type="InParanoid" id="F5Y7P2"/>
<organism evidence="1 2">
    <name type="scientific">Leadbettera azotonutricia (strain ATCC BAA-888 / DSM 13862 / ZAS-9)</name>
    <name type="common">Treponema azotonutricium</name>
    <dbReference type="NCBI Taxonomy" id="545695"/>
    <lineage>
        <taxon>Bacteria</taxon>
        <taxon>Pseudomonadati</taxon>
        <taxon>Spirochaetota</taxon>
        <taxon>Spirochaetia</taxon>
        <taxon>Spirochaetales</taxon>
        <taxon>Breznakiellaceae</taxon>
        <taxon>Leadbettera</taxon>
    </lineage>
</organism>
<proteinExistence type="predicted"/>
<gene>
    <name evidence="1" type="ordered locus">TREAZ_1036</name>
</gene>
<dbReference type="AlphaFoldDB" id="F5Y7P2"/>
<accession>F5Y7P2</accession>
<dbReference type="EMBL" id="CP001841">
    <property type="protein sequence ID" value="AEF81086.1"/>
    <property type="molecule type" value="Genomic_DNA"/>
</dbReference>
<protein>
    <submittedName>
        <fullName evidence="1">Uncharacterized protein</fullName>
    </submittedName>
</protein>
<evidence type="ECO:0000313" key="2">
    <source>
        <dbReference type="Proteomes" id="UP000009222"/>
    </source>
</evidence>
<sequence>MKDRILIKGMVTVQVLDKDGNVKRRSPTWFGRLFRIPGRPMRYHHHNIVTREGDALIADALLVSPNKAKVTSSTGFIQVGTGWTGNSTKTNTRCNTATGSMKALDSGYPALKAAWGSVGDTTLIYRATFAAGTLNVNGINEACLLNGNAGSSNCLAYAQITPVVNVTSSDTLQIQWEITILGQ</sequence>
<evidence type="ECO:0000313" key="1">
    <source>
        <dbReference type="EMBL" id="AEF81086.1"/>
    </source>
</evidence>
<dbReference type="STRING" id="545695.TREAZ_1036"/>